<evidence type="ECO:0000313" key="3">
    <source>
        <dbReference type="Proteomes" id="UP001221898"/>
    </source>
</evidence>
<proteinExistence type="predicted"/>
<dbReference type="Proteomes" id="UP001221898">
    <property type="component" value="Unassembled WGS sequence"/>
</dbReference>
<organism evidence="2 3">
    <name type="scientific">Aldrovandia affinis</name>
    <dbReference type="NCBI Taxonomy" id="143900"/>
    <lineage>
        <taxon>Eukaryota</taxon>
        <taxon>Metazoa</taxon>
        <taxon>Chordata</taxon>
        <taxon>Craniata</taxon>
        <taxon>Vertebrata</taxon>
        <taxon>Euteleostomi</taxon>
        <taxon>Actinopterygii</taxon>
        <taxon>Neopterygii</taxon>
        <taxon>Teleostei</taxon>
        <taxon>Notacanthiformes</taxon>
        <taxon>Halosauridae</taxon>
        <taxon>Aldrovandia</taxon>
    </lineage>
</organism>
<comment type="caution">
    <text evidence="2">The sequence shown here is derived from an EMBL/GenBank/DDBJ whole genome shotgun (WGS) entry which is preliminary data.</text>
</comment>
<evidence type="ECO:0000256" key="1">
    <source>
        <dbReference type="SAM" id="MobiDB-lite"/>
    </source>
</evidence>
<feature type="region of interest" description="Disordered" evidence="1">
    <location>
        <begin position="29"/>
        <end position="117"/>
    </location>
</feature>
<dbReference type="AlphaFoldDB" id="A0AAD7S836"/>
<keyword evidence="3" id="KW-1185">Reference proteome</keyword>
<name>A0AAD7S836_9TELE</name>
<evidence type="ECO:0000313" key="2">
    <source>
        <dbReference type="EMBL" id="KAJ8397742.1"/>
    </source>
</evidence>
<feature type="compositionally biased region" description="Low complexity" evidence="1">
    <location>
        <begin position="46"/>
        <end position="56"/>
    </location>
</feature>
<reference evidence="2" key="1">
    <citation type="journal article" date="2023" name="Science">
        <title>Genome structures resolve the early diversification of teleost fishes.</title>
        <authorList>
            <person name="Parey E."/>
            <person name="Louis A."/>
            <person name="Montfort J."/>
            <person name="Bouchez O."/>
            <person name="Roques C."/>
            <person name="Iampietro C."/>
            <person name="Lluch J."/>
            <person name="Castinel A."/>
            <person name="Donnadieu C."/>
            <person name="Desvignes T."/>
            <person name="Floi Bucao C."/>
            <person name="Jouanno E."/>
            <person name="Wen M."/>
            <person name="Mejri S."/>
            <person name="Dirks R."/>
            <person name="Jansen H."/>
            <person name="Henkel C."/>
            <person name="Chen W.J."/>
            <person name="Zahm M."/>
            <person name="Cabau C."/>
            <person name="Klopp C."/>
            <person name="Thompson A.W."/>
            <person name="Robinson-Rechavi M."/>
            <person name="Braasch I."/>
            <person name="Lecointre G."/>
            <person name="Bobe J."/>
            <person name="Postlethwait J.H."/>
            <person name="Berthelot C."/>
            <person name="Roest Crollius H."/>
            <person name="Guiguen Y."/>
        </authorList>
    </citation>
    <scope>NUCLEOTIDE SEQUENCE</scope>
    <source>
        <strain evidence="2">NC1722</strain>
    </source>
</reference>
<accession>A0AAD7S836</accession>
<dbReference type="EMBL" id="JAINUG010000095">
    <property type="protein sequence ID" value="KAJ8397742.1"/>
    <property type="molecule type" value="Genomic_DNA"/>
</dbReference>
<sequence length="117" mass="12611">MSVAELDATPSGAMAPWWAMGVDSGGAVRTLTTPERLTRRNAGGQAADRASSSTDRSPVRSPPRANGVPGRGSERRRRSRVRSDSRRAGHNGRQEVAGILDVDADASMRVRSRRSRE</sequence>
<protein>
    <submittedName>
        <fullName evidence="2">Uncharacterized protein</fullName>
    </submittedName>
</protein>
<gene>
    <name evidence="2" type="ORF">AAFF_G00434310</name>
</gene>